<dbReference type="SUPFAM" id="SSF55681">
    <property type="entry name" value="Class II aaRS and biotin synthetases"/>
    <property type="match status" value="1"/>
</dbReference>
<dbReference type="GO" id="GO:0005524">
    <property type="term" value="F:ATP binding"/>
    <property type="evidence" value="ECO:0007669"/>
    <property type="project" value="UniProtKB-UniRule"/>
</dbReference>
<feature type="binding site" evidence="12">
    <location>
        <position position="619"/>
    </location>
    <ligand>
        <name>ATP</name>
        <dbReference type="ChEBI" id="CHEBI:30616"/>
    </ligand>
</feature>
<comment type="catalytic activity">
    <reaction evidence="9">
        <text>L-seryl-[protein] + ATP = O-phospho-L-seryl-[protein] + ADP + H(+)</text>
        <dbReference type="Rhea" id="RHEA:17989"/>
        <dbReference type="Rhea" id="RHEA-COMP:9863"/>
        <dbReference type="Rhea" id="RHEA-COMP:11604"/>
        <dbReference type="ChEBI" id="CHEBI:15378"/>
        <dbReference type="ChEBI" id="CHEBI:29999"/>
        <dbReference type="ChEBI" id="CHEBI:30616"/>
        <dbReference type="ChEBI" id="CHEBI:83421"/>
        <dbReference type="ChEBI" id="CHEBI:456216"/>
        <dbReference type="EC" id="2.7.11.1"/>
    </reaction>
</comment>
<dbReference type="SUPFAM" id="SSF56112">
    <property type="entry name" value="Protein kinase-like (PK-like)"/>
    <property type="match status" value="2"/>
</dbReference>
<dbReference type="Gene3D" id="1.10.510.10">
    <property type="entry name" value="Transferase(Phosphotransferase) domain 1"/>
    <property type="match status" value="2"/>
</dbReference>
<keyword evidence="13" id="KW-0175">Coiled coil</keyword>
<dbReference type="Pfam" id="PF05773">
    <property type="entry name" value="RWD"/>
    <property type="match status" value="1"/>
</dbReference>
<evidence type="ECO:0000313" key="17">
    <source>
        <dbReference type="EMBL" id="KAK1923297.1"/>
    </source>
</evidence>
<evidence type="ECO:0000313" key="18">
    <source>
        <dbReference type="Proteomes" id="UP001182556"/>
    </source>
</evidence>
<feature type="compositionally biased region" description="Gly residues" evidence="14">
    <location>
        <begin position="760"/>
        <end position="772"/>
    </location>
</feature>
<dbReference type="Gene3D" id="3.10.110.10">
    <property type="entry name" value="Ubiquitin Conjugating Enzyme"/>
    <property type="match status" value="1"/>
</dbReference>
<dbReference type="GO" id="GO:0005634">
    <property type="term" value="C:nucleus"/>
    <property type="evidence" value="ECO:0007669"/>
    <property type="project" value="TreeGrafter"/>
</dbReference>
<dbReference type="PROSITE" id="PS00107">
    <property type="entry name" value="PROTEIN_KINASE_ATP"/>
    <property type="match status" value="1"/>
</dbReference>
<feature type="coiled-coil region" evidence="13">
    <location>
        <begin position="139"/>
        <end position="173"/>
    </location>
</feature>
<evidence type="ECO:0000259" key="16">
    <source>
        <dbReference type="PROSITE" id="PS50908"/>
    </source>
</evidence>
<dbReference type="Gene3D" id="3.40.50.800">
    <property type="entry name" value="Anticodon-binding domain"/>
    <property type="match status" value="1"/>
</dbReference>
<dbReference type="PANTHER" id="PTHR11042:SF136">
    <property type="entry name" value="EIF-2-ALPHA KINASE GCN2"/>
    <property type="match status" value="1"/>
</dbReference>
<dbReference type="Pfam" id="PF00069">
    <property type="entry name" value="Pkinase"/>
    <property type="match status" value="3"/>
</dbReference>
<dbReference type="SMART" id="SM00591">
    <property type="entry name" value="RWD"/>
    <property type="match status" value="1"/>
</dbReference>
<keyword evidence="5 17" id="KW-0418">Kinase</keyword>
<dbReference type="InterPro" id="IPR017441">
    <property type="entry name" value="Protein_kinase_ATP_BS"/>
</dbReference>
<keyword evidence="6 11" id="KW-0067">ATP-binding</keyword>
<organism evidence="17 18">
    <name type="scientific">Papiliotrema laurentii</name>
    <name type="common">Cryptococcus laurentii</name>
    <dbReference type="NCBI Taxonomy" id="5418"/>
    <lineage>
        <taxon>Eukaryota</taxon>
        <taxon>Fungi</taxon>
        <taxon>Dikarya</taxon>
        <taxon>Basidiomycota</taxon>
        <taxon>Agaricomycotina</taxon>
        <taxon>Tremellomycetes</taxon>
        <taxon>Tremellales</taxon>
        <taxon>Rhynchogastremaceae</taxon>
        <taxon>Papiliotrema</taxon>
    </lineage>
</organism>
<dbReference type="PROSITE" id="PS00108">
    <property type="entry name" value="PROTEIN_KINASE_ST"/>
    <property type="match status" value="1"/>
</dbReference>
<feature type="binding site" evidence="11">
    <location>
        <position position="618"/>
    </location>
    <ligand>
        <name>ATP</name>
        <dbReference type="ChEBI" id="CHEBI:30616"/>
    </ligand>
</feature>
<evidence type="ECO:0000256" key="6">
    <source>
        <dbReference type="ARBA" id="ARBA00022840"/>
    </source>
</evidence>
<evidence type="ECO:0000256" key="13">
    <source>
        <dbReference type="SAM" id="Coils"/>
    </source>
</evidence>
<dbReference type="FunFam" id="3.30.200.20:FF:000379">
    <property type="entry name" value="eIF-2-alpha kinase GCN2"/>
    <property type="match status" value="1"/>
</dbReference>
<comment type="similarity">
    <text evidence="7">Belongs to the protein kinase superfamily. Ser/Thr protein kinase family. GCN2 subfamily.</text>
</comment>
<comment type="caution">
    <text evidence="17">The sequence shown here is derived from an EMBL/GenBank/DDBJ whole genome shotgun (WGS) entry which is preliminary data.</text>
</comment>
<keyword evidence="4 11" id="KW-0547">Nucleotide-binding</keyword>
<proteinExistence type="inferred from homology"/>
<dbReference type="Proteomes" id="UP001182556">
    <property type="component" value="Unassembled WGS sequence"/>
</dbReference>
<dbReference type="CDD" id="cd14046">
    <property type="entry name" value="STKc_EIF2AK4_GCN2_rpt2"/>
    <property type="match status" value="1"/>
</dbReference>
<dbReference type="PIRSF" id="PIRSF000660">
    <property type="entry name" value="Ser/Thr_PK_GCN2"/>
    <property type="match status" value="1"/>
</dbReference>
<evidence type="ECO:0000256" key="14">
    <source>
        <dbReference type="SAM" id="MobiDB-lite"/>
    </source>
</evidence>
<dbReference type="PROSITE" id="PS50908">
    <property type="entry name" value="RWD"/>
    <property type="match status" value="1"/>
</dbReference>
<dbReference type="InterPro" id="IPR045864">
    <property type="entry name" value="aa-tRNA-synth_II/BPL/LPL"/>
</dbReference>
<evidence type="ECO:0000256" key="10">
    <source>
        <dbReference type="PIRSR" id="PIRSR000660-1"/>
    </source>
</evidence>
<dbReference type="InterPro" id="IPR041715">
    <property type="entry name" value="HisRS-like_core"/>
</dbReference>
<dbReference type="Pfam" id="PF12745">
    <property type="entry name" value="HGTP_anticodon2"/>
    <property type="match status" value="1"/>
</dbReference>
<feature type="region of interest" description="Disordered" evidence="14">
    <location>
        <begin position="689"/>
        <end position="777"/>
    </location>
</feature>
<evidence type="ECO:0000256" key="11">
    <source>
        <dbReference type="PIRSR" id="PIRSR000660-2"/>
    </source>
</evidence>
<feature type="domain" description="RWD" evidence="16">
    <location>
        <begin position="12"/>
        <end position="125"/>
    </location>
</feature>
<dbReference type="Gene3D" id="3.30.200.20">
    <property type="entry name" value="Phosphorylase Kinase, domain 1"/>
    <property type="match status" value="1"/>
</dbReference>
<dbReference type="InterPro" id="IPR000719">
    <property type="entry name" value="Prot_kinase_dom"/>
</dbReference>
<reference evidence="17" key="1">
    <citation type="submission" date="2023-02" db="EMBL/GenBank/DDBJ databases">
        <title>Identification and recombinant expression of a fungal hydrolase from Papiliotrema laurentii that hydrolyzes apple cutin and clears colloidal polyester polyurethane.</title>
        <authorList>
            <consortium name="DOE Joint Genome Institute"/>
            <person name="Roman V.A."/>
            <person name="Bojanowski C."/>
            <person name="Crable B.R."/>
            <person name="Wagner D.N."/>
            <person name="Hung C.S."/>
            <person name="Nadeau L.J."/>
            <person name="Schratz L."/>
            <person name="Haridas S."/>
            <person name="Pangilinan J."/>
            <person name="Lipzen A."/>
            <person name="Na H."/>
            <person name="Yan M."/>
            <person name="Ng V."/>
            <person name="Grigoriev I.V."/>
            <person name="Spatafora J.W."/>
            <person name="Barlow D."/>
            <person name="Biffinger J."/>
            <person name="Kelley-Loughnane N."/>
            <person name="Varaljay V.A."/>
            <person name="Crookes-Goodson W.J."/>
        </authorList>
    </citation>
    <scope>NUCLEOTIDE SEQUENCE</scope>
    <source>
        <strain evidence="17">5307AH</strain>
    </source>
</reference>
<dbReference type="PANTHER" id="PTHR11042">
    <property type="entry name" value="EUKARYOTIC TRANSLATION INITIATION FACTOR 2-ALPHA KINASE EIF2-ALPHA KINASE -RELATED"/>
    <property type="match status" value="1"/>
</dbReference>
<feature type="region of interest" description="Disordered" evidence="14">
    <location>
        <begin position="521"/>
        <end position="545"/>
    </location>
</feature>
<dbReference type="InterPro" id="IPR024435">
    <property type="entry name" value="HisRS-related_dom"/>
</dbReference>
<feature type="compositionally biased region" description="Polar residues" evidence="14">
    <location>
        <begin position="1506"/>
        <end position="1517"/>
    </location>
</feature>
<dbReference type="FunFam" id="1.10.510.10:FF:000948">
    <property type="entry name" value="Related to GCN2-ser/thr protein kinase"/>
    <property type="match status" value="1"/>
</dbReference>
<protein>
    <recommendedName>
        <fullName evidence="1">non-specific serine/threonine protein kinase</fullName>
        <ecNumber evidence="1">2.7.11.1</ecNumber>
    </recommendedName>
</protein>
<dbReference type="InterPro" id="IPR016135">
    <property type="entry name" value="UBQ-conjugating_enzyme/RWD"/>
</dbReference>
<dbReference type="EMBL" id="JAODAN010000007">
    <property type="protein sequence ID" value="KAK1923297.1"/>
    <property type="molecule type" value="Genomic_DNA"/>
</dbReference>
<feature type="domain" description="Protein kinase" evidence="15">
    <location>
        <begin position="204"/>
        <end position="527"/>
    </location>
</feature>
<keyword evidence="3" id="KW-0808">Transferase</keyword>
<dbReference type="Pfam" id="PF13393">
    <property type="entry name" value="tRNA-synt_His"/>
    <property type="match status" value="1"/>
</dbReference>
<evidence type="ECO:0000256" key="3">
    <source>
        <dbReference type="ARBA" id="ARBA00022679"/>
    </source>
</evidence>
<feature type="binding site" evidence="11">
    <location>
        <begin position="595"/>
        <end position="603"/>
    </location>
    <ligand>
        <name>ATP</name>
        <dbReference type="ChEBI" id="CHEBI:30616"/>
    </ligand>
</feature>
<dbReference type="CDD" id="cd23823">
    <property type="entry name" value="RWD_GCN2"/>
    <property type="match status" value="1"/>
</dbReference>
<evidence type="ECO:0000256" key="7">
    <source>
        <dbReference type="ARBA" id="ARBA00037982"/>
    </source>
</evidence>
<feature type="active site" description="Proton acceptor" evidence="10">
    <location>
        <position position="833"/>
    </location>
</feature>
<evidence type="ECO:0000256" key="12">
    <source>
        <dbReference type="PROSITE-ProRule" id="PRU10141"/>
    </source>
</evidence>
<dbReference type="PROSITE" id="PS50011">
    <property type="entry name" value="PROTEIN_KINASE_DOM"/>
    <property type="match status" value="2"/>
</dbReference>
<evidence type="ECO:0000256" key="5">
    <source>
        <dbReference type="ARBA" id="ARBA00022777"/>
    </source>
</evidence>
<name>A0AAD9CWD7_PAPLA</name>
<dbReference type="InterPro" id="IPR016255">
    <property type="entry name" value="Gcn2"/>
</dbReference>
<dbReference type="Gene3D" id="3.30.930.10">
    <property type="entry name" value="Bira Bifunctional Protein, Domain 2"/>
    <property type="match status" value="1"/>
</dbReference>
<dbReference type="GO" id="GO:0005829">
    <property type="term" value="C:cytosol"/>
    <property type="evidence" value="ECO:0007669"/>
    <property type="project" value="TreeGrafter"/>
</dbReference>
<dbReference type="SUPFAM" id="SSF54495">
    <property type="entry name" value="UBC-like"/>
    <property type="match status" value="1"/>
</dbReference>
<feature type="domain" description="Protein kinase" evidence="15">
    <location>
        <begin position="589"/>
        <end position="976"/>
    </location>
</feature>
<dbReference type="InterPro" id="IPR036621">
    <property type="entry name" value="Anticodon-bd_dom_sf"/>
</dbReference>
<dbReference type="InterPro" id="IPR006575">
    <property type="entry name" value="RWD_dom"/>
</dbReference>
<evidence type="ECO:0000256" key="9">
    <source>
        <dbReference type="ARBA" id="ARBA00048679"/>
    </source>
</evidence>
<accession>A0AAD9CWD7</accession>
<gene>
    <name evidence="17" type="ORF">DB88DRAFT_494514</name>
</gene>
<evidence type="ECO:0000256" key="4">
    <source>
        <dbReference type="ARBA" id="ARBA00022741"/>
    </source>
</evidence>
<evidence type="ECO:0000256" key="2">
    <source>
        <dbReference type="ARBA" id="ARBA00022527"/>
    </source>
</evidence>
<evidence type="ECO:0000256" key="1">
    <source>
        <dbReference type="ARBA" id="ARBA00012513"/>
    </source>
</evidence>
<dbReference type="GO" id="GO:0004694">
    <property type="term" value="F:eukaryotic translation initiation factor 2alpha kinase activity"/>
    <property type="evidence" value="ECO:0007669"/>
    <property type="project" value="InterPro"/>
</dbReference>
<evidence type="ECO:0000256" key="8">
    <source>
        <dbReference type="ARBA" id="ARBA00047899"/>
    </source>
</evidence>
<keyword evidence="2" id="KW-0723">Serine/threonine-protein kinase</keyword>
<dbReference type="SMART" id="SM00220">
    <property type="entry name" value="S_TKc"/>
    <property type="match status" value="1"/>
</dbReference>
<dbReference type="FunFam" id="3.10.110.10:FF:000050">
    <property type="entry name" value="eIF-2-alpha kinase GCN2"/>
    <property type="match status" value="1"/>
</dbReference>
<keyword evidence="18" id="KW-1185">Reference proteome</keyword>
<dbReference type="GO" id="GO:0009893">
    <property type="term" value="P:positive regulation of metabolic process"/>
    <property type="evidence" value="ECO:0007669"/>
    <property type="project" value="UniProtKB-ARBA"/>
</dbReference>
<dbReference type="InterPro" id="IPR011009">
    <property type="entry name" value="Kinase-like_dom_sf"/>
</dbReference>
<comment type="catalytic activity">
    <reaction evidence="8">
        <text>L-threonyl-[protein] + ATP = O-phospho-L-threonyl-[protein] + ADP + H(+)</text>
        <dbReference type="Rhea" id="RHEA:46608"/>
        <dbReference type="Rhea" id="RHEA-COMP:11060"/>
        <dbReference type="Rhea" id="RHEA-COMP:11605"/>
        <dbReference type="ChEBI" id="CHEBI:15378"/>
        <dbReference type="ChEBI" id="CHEBI:30013"/>
        <dbReference type="ChEBI" id="CHEBI:30616"/>
        <dbReference type="ChEBI" id="CHEBI:61977"/>
        <dbReference type="ChEBI" id="CHEBI:456216"/>
        <dbReference type="EC" id="2.7.11.1"/>
    </reaction>
</comment>
<dbReference type="InterPro" id="IPR050339">
    <property type="entry name" value="CC_SR_Kinase"/>
</dbReference>
<sequence length="1672" mass="186646">MSAYDLLSPQEEELEALRSIWGDEWVDLPPQKTAWNVKGEDGWWTVRVKGSDERVSVKLKGRLTKLYPKAPPLLSLEEPVNLTPNQVQTLQKIINDKAKHLSSAEEPVGFIYDITDCIHDWISNNHVPLPKVGETVPTLMEEMAQREEAQRAAEIAQDEAERTQRLARIAEQDRLLNEKIQHDASLKAQRANQAIQDEAARRRQESLATLADGELEMRELEVDEPISVEGHNGSFRSWVLFGGKREPFWTSYTAEPAPIDGTSGFVKATLPTLAVQVVDFSVPFYNTAQGRKKVDAVAVELGRLKEVRCENVVKIYGVKRDKSPRGWERLIVMTEKIEGGKLKNWLPKEGFTEEMAREYITQLLNGLVYIHRIGATQKQINPNFTYLCPRESGEAVAKFSGTGYARRIGDLHRSNPFLKAHEEEIPEPWLSPDEIDSSYTYTPKRDVWHVGVLLVQLLFGPQSLWRYPSLQILLQHSPGLTESMVDLLHGLLHPNSKKRFTAEEALNRARAVDEVTRRGNTGQHAHLGHHGHHGHHGHASSSSISIPPALSSPKAIFGTSPVSALNYFPQTIGAMASHAPRSSRYREDFQEVEFLGKGGFGEVVKARNRLDGRSYAIKKVKLRPEDNEAKVYREVNNLSRVSHPNIVRYHACWIEDANPLAAASISDASDVTTPTASVSEEASDPFAVNFDDLSRSRDQSRSASFPRIRFANSESDSEEDEDESESDTESDSSEETAADPSEHFSRGRAMTMTRARPIIGPGGHIGPSGSGTGTTTDDGAVQSILYIQMEFVEKQTLREAITAGLEEDEVWRLLEQILQALAHMASLGIVHRDLKPSNILIDASGNVKIADFGLSTTEMSAVEAASAPNGSMEESDRTSGIGTSLYIAPEVAISRSYNEKADMYSLGVIFFEMCFAFKTNMERVHILNALRQPSITFPPAWPKDAKPKEREIVEWLLRHDPNMRPKAEQLLASPLLPAREKQKEFYDNAIPELTNPRSSHYGTLLKTLFDPQTHIYTSIENRTNDYTYDNPTDHLVELEPWMTVVTARLTDLLQRHGAVETKLPLFIPETLLLQAFPDLAPVRLLDKSGKIIQLPSSDLLSMARSATRRQIERIKRYHIGRRYRDHVSGGQPNAEEEVSFDIISPIRSWAAEAECLDVVDKVVMEMGGSRGVSGEFEIHISHETVLASMLNAVPERARSSVLKALKDISANLGAPSRANLGVISGLPRSVQDDLEQCCGAGEFPAVKSKLEALFPNAKRKMGPALDALSAIIDLSLAFGVKTKILFRPSLSRNAEFFRGGFMFECIRKGKQRDTGKQRELVAFGGRYDSLLEHFKAPSQHRTRRVYGVGMSLAVEPLARLVGATESALARRHLSQHVESNRSFGYWSPARCDVYVMNVHQVDLATRLAIVGELWRAGVRTDLQYDDERGFNDIVEECSEQNTLFIVQPQPARAGPMVKVYNVLRPSAEKELIHRSELCLHLRHAITEQRRLDASYASAEGSLPFSQATALSGGTSNDNKSRESQIKMILPPEPGPVKGGKKGEKKKNQRFYLQASKFVFTDKLDEFLEHAGTNLPILGVDLSASLLSQLTLDTAWIHDDEAWRTVLANHFGDERKYLEQVREHVQKEVRGEGGGAVTAMSGVSWSHGAGKKMTWVWLFSVREAKGFLLQPSR</sequence>
<feature type="compositionally biased region" description="Basic residues" evidence="14">
    <location>
        <begin position="526"/>
        <end position="538"/>
    </location>
</feature>
<dbReference type="InterPro" id="IPR008271">
    <property type="entry name" value="Ser/Thr_kinase_AS"/>
</dbReference>
<dbReference type="GO" id="GO:1990625">
    <property type="term" value="P:negative regulation of cytoplasmic translational initiation in response to stress"/>
    <property type="evidence" value="ECO:0007669"/>
    <property type="project" value="TreeGrafter"/>
</dbReference>
<dbReference type="GO" id="GO:0000077">
    <property type="term" value="P:DNA damage checkpoint signaling"/>
    <property type="evidence" value="ECO:0007669"/>
    <property type="project" value="InterPro"/>
</dbReference>
<evidence type="ECO:0000259" key="15">
    <source>
        <dbReference type="PROSITE" id="PS50011"/>
    </source>
</evidence>
<dbReference type="EC" id="2.7.11.1" evidence="1"/>
<feature type="region of interest" description="Disordered" evidence="14">
    <location>
        <begin position="1506"/>
        <end position="1545"/>
    </location>
</feature>
<feature type="compositionally biased region" description="Acidic residues" evidence="14">
    <location>
        <begin position="715"/>
        <end position="737"/>
    </location>
</feature>